<comment type="caution">
    <text evidence="1">The sequence shown here is derived from an EMBL/GenBank/DDBJ whole genome shotgun (WGS) entry which is preliminary data.</text>
</comment>
<evidence type="ECO:0000313" key="2">
    <source>
        <dbReference type="Proteomes" id="UP000033647"/>
    </source>
</evidence>
<reference evidence="1 2" key="1">
    <citation type="submission" date="2015-03" db="EMBL/GenBank/DDBJ databases">
        <title>RNA-seq based gene annotation and comparative genomics of four Zymoseptoria species reveal species-specific pathogenicity related genes and transposable element activity.</title>
        <authorList>
            <person name="Grandaubert J."/>
            <person name="Bhattacharyya A."/>
            <person name="Stukenbrock E.H."/>
        </authorList>
    </citation>
    <scope>NUCLEOTIDE SEQUENCE [LARGE SCALE GENOMIC DNA]</scope>
    <source>
        <strain evidence="1 2">Zb18110</strain>
    </source>
</reference>
<protein>
    <submittedName>
        <fullName evidence="1">Uncharacterized protein</fullName>
    </submittedName>
</protein>
<sequence length="175" mass="19661">MNALRNAVGLVFPVLRTGINTTSTTADLETCRTRLDQLRQLRRNMFAVLGPGLYLDGIREIGLRTLQDANNLEAIVDRRIVLLDNAIRTGVPIDLPHENIVPIDPTQPTVGLLDHRVPLLQAYRQAMNEHGSLGPIFALSDEERAQVNRILQRDIVRSERFADDNFAVELPGYEE</sequence>
<gene>
    <name evidence="1" type="ORF">TI39_contig605g00001</name>
</gene>
<dbReference type="AlphaFoldDB" id="A0A0F4GH59"/>
<organism evidence="1 2">
    <name type="scientific">Zymoseptoria brevis</name>
    <dbReference type="NCBI Taxonomy" id="1047168"/>
    <lineage>
        <taxon>Eukaryota</taxon>
        <taxon>Fungi</taxon>
        <taxon>Dikarya</taxon>
        <taxon>Ascomycota</taxon>
        <taxon>Pezizomycotina</taxon>
        <taxon>Dothideomycetes</taxon>
        <taxon>Dothideomycetidae</taxon>
        <taxon>Mycosphaerellales</taxon>
        <taxon>Mycosphaerellaceae</taxon>
        <taxon>Zymoseptoria</taxon>
    </lineage>
</organism>
<keyword evidence="2" id="KW-1185">Reference proteome</keyword>
<dbReference type="Proteomes" id="UP000033647">
    <property type="component" value="Unassembled WGS sequence"/>
</dbReference>
<name>A0A0F4GH59_9PEZI</name>
<proteinExistence type="predicted"/>
<dbReference type="EMBL" id="LAFY01000597">
    <property type="protein sequence ID" value="KJX96706.1"/>
    <property type="molecule type" value="Genomic_DNA"/>
</dbReference>
<evidence type="ECO:0000313" key="1">
    <source>
        <dbReference type="EMBL" id="KJX96706.1"/>
    </source>
</evidence>
<dbReference type="STRING" id="1047168.A0A0F4GH59"/>
<accession>A0A0F4GH59</accession>